<dbReference type="HOGENOM" id="CLU_050523_2_0_10"/>
<dbReference type="STRING" id="679937.Bcop_1733"/>
<dbReference type="Proteomes" id="UP000018439">
    <property type="component" value="Chromosome"/>
</dbReference>
<organism evidence="1 2">
    <name type="scientific">Bacteroides coprosuis DSM 18011</name>
    <dbReference type="NCBI Taxonomy" id="679937"/>
    <lineage>
        <taxon>Bacteria</taxon>
        <taxon>Pseudomonadati</taxon>
        <taxon>Bacteroidota</taxon>
        <taxon>Bacteroidia</taxon>
        <taxon>Bacteroidales</taxon>
        <taxon>Bacteroidaceae</taxon>
        <taxon>Bacteroides</taxon>
    </lineage>
</organism>
<dbReference type="OrthoDB" id="1150854at2"/>
<gene>
    <name evidence="1" type="ORF">Bcop_1733</name>
</gene>
<protein>
    <recommendedName>
        <fullName evidence="3">DUF4302 domain-containing protein</fullName>
    </recommendedName>
</protein>
<dbReference type="EMBL" id="CM001167">
    <property type="protein sequence ID" value="EGJ71924.1"/>
    <property type="molecule type" value="Genomic_DNA"/>
</dbReference>
<evidence type="ECO:0000313" key="1">
    <source>
        <dbReference type="EMBL" id="EGJ71924.1"/>
    </source>
</evidence>
<evidence type="ECO:0008006" key="3">
    <source>
        <dbReference type="Google" id="ProtNLM"/>
    </source>
</evidence>
<accession>F3ZRB6</accession>
<keyword evidence="2" id="KW-1185">Reference proteome</keyword>
<dbReference type="PROSITE" id="PS51257">
    <property type="entry name" value="PROKAR_LIPOPROTEIN"/>
    <property type="match status" value="1"/>
</dbReference>
<reference evidence="1 2" key="1">
    <citation type="journal article" date="2011" name="Stand. Genomic Sci.">
        <title>Non-contiguous finished genome sequence of Bacteroides coprosuis type strain (PC139).</title>
        <authorList>
            <person name="Land M."/>
            <person name="Held B."/>
            <person name="Gronow S."/>
            <person name="Abt B."/>
            <person name="Lucas S."/>
            <person name="Del Rio T.G."/>
            <person name="Nolan M."/>
            <person name="Tice H."/>
            <person name="Cheng J.F."/>
            <person name="Pitluck S."/>
            <person name="Liolios K."/>
            <person name="Pagani I."/>
            <person name="Ivanova N."/>
            <person name="Mavromatis K."/>
            <person name="Mikhailova N."/>
            <person name="Pati A."/>
            <person name="Tapia R."/>
            <person name="Han C."/>
            <person name="Goodwin L."/>
            <person name="Chen A."/>
            <person name="Palaniappan K."/>
            <person name="Hauser L."/>
            <person name="Brambilla E.M."/>
            <person name="Rohde M."/>
            <person name="Goker M."/>
            <person name="Detter J.C."/>
            <person name="Woyke T."/>
            <person name="Bristow J."/>
            <person name="Eisen J.A."/>
            <person name="Markowitz V."/>
            <person name="Hugenholtz P."/>
            <person name="Kyrpides N.C."/>
            <person name="Klenk H.P."/>
            <person name="Lapidus A."/>
        </authorList>
    </citation>
    <scope>NUCLEOTIDE SEQUENCE [LARGE SCALE GENOMIC DNA]</scope>
    <source>
        <strain evidence="1 2">DSM 18011</strain>
    </source>
</reference>
<evidence type="ECO:0000313" key="2">
    <source>
        <dbReference type="Proteomes" id="UP000018439"/>
    </source>
</evidence>
<dbReference type="Pfam" id="PF14135">
    <property type="entry name" value="DUF4302"/>
    <property type="match status" value="1"/>
</dbReference>
<name>F3ZRB6_9BACE</name>
<sequence>MKKINIFLLILLTFTIQSCLKDDEDKFPVSAAERMEQRLIENETTLLSASNGWLMKYYPQEDLKYGGYTFFVKFKDENKVDVMSERGGSEKIVESFYSLTGDNGPVLRFDTHNDLFHYFAEPKNPDGIGPADSGMQGDYEFMILEATPEKIVMKGKKTGNIIIMVPVDENVSWSEKMGTIIGTGDHFLDYIAFICSYNGNESDVSISYRTLTFSALEEGGSSQFASFIVTEDGIELHDPIKIGSVDVSSFKWITEANHFLNEETGAILTPTAPPLSVQVLSSSWYFAYSGTEGLMKQVWDVVKGAGLDPNGITLGAMYLGAVSGDYALAYIAKKPNESFAMGAFFINTEVVDGNTLMIAPTGYIGGTANEYYSKYFFKLFFQAIGGTYKLTSDDPLKPTWIRFENTEEPTIAFTLYKEFIEMPYDN</sequence>
<dbReference type="eggNOG" id="ENOG502Z7SV">
    <property type="taxonomic scope" value="Bacteria"/>
</dbReference>
<proteinExistence type="predicted"/>
<dbReference type="InterPro" id="IPR025396">
    <property type="entry name" value="DUF4302"/>
</dbReference>
<dbReference type="AlphaFoldDB" id="F3ZRB6"/>